<reference evidence="1 2" key="1">
    <citation type="submission" date="2013-06" db="EMBL/GenBank/DDBJ databases">
        <title>Draft genome sequence of Thauera terpenica.</title>
        <authorList>
            <person name="Liu B."/>
            <person name="Frostegard A.H."/>
            <person name="Shapleigh J.P."/>
        </authorList>
    </citation>
    <scope>NUCLEOTIDE SEQUENCE [LARGE SCALE GENOMIC DNA]</scope>
    <source>
        <strain evidence="1 2">58Eu</strain>
    </source>
</reference>
<dbReference type="STRING" id="1348657.M622_03985"/>
<keyword evidence="2" id="KW-1185">Reference proteome</keyword>
<evidence type="ECO:0000313" key="2">
    <source>
        <dbReference type="Proteomes" id="UP000015455"/>
    </source>
</evidence>
<protein>
    <submittedName>
        <fullName evidence="1">Uncharacterized protein</fullName>
    </submittedName>
</protein>
<proteinExistence type="predicted"/>
<evidence type="ECO:0000313" key="1">
    <source>
        <dbReference type="EMBL" id="EPZ15297.1"/>
    </source>
</evidence>
<dbReference type="EMBL" id="ATJV01000059">
    <property type="protein sequence ID" value="EPZ15297.1"/>
    <property type="molecule type" value="Genomic_DNA"/>
</dbReference>
<accession>S9ZP48</accession>
<sequence length="30" mass="3318">MLTITTCQFFVLDIFTSFPEASNGITLSGY</sequence>
<name>S9ZP48_9RHOO</name>
<dbReference type="Proteomes" id="UP000015455">
    <property type="component" value="Unassembled WGS sequence"/>
</dbReference>
<gene>
    <name evidence="1" type="ORF">M622_03985</name>
</gene>
<dbReference type="AlphaFoldDB" id="S9ZP48"/>
<organism evidence="1 2">
    <name type="scientific">Thauera terpenica 58Eu</name>
    <dbReference type="NCBI Taxonomy" id="1348657"/>
    <lineage>
        <taxon>Bacteria</taxon>
        <taxon>Pseudomonadati</taxon>
        <taxon>Pseudomonadota</taxon>
        <taxon>Betaproteobacteria</taxon>
        <taxon>Rhodocyclales</taxon>
        <taxon>Zoogloeaceae</taxon>
        <taxon>Thauera</taxon>
    </lineage>
</organism>
<comment type="caution">
    <text evidence="1">The sequence shown here is derived from an EMBL/GenBank/DDBJ whole genome shotgun (WGS) entry which is preliminary data.</text>
</comment>